<evidence type="ECO:0000313" key="1">
    <source>
        <dbReference type="EMBL" id="KAF8568007.1"/>
    </source>
</evidence>
<organism evidence="1 2">
    <name type="scientific">Paragonimus westermani</name>
    <dbReference type="NCBI Taxonomy" id="34504"/>
    <lineage>
        <taxon>Eukaryota</taxon>
        <taxon>Metazoa</taxon>
        <taxon>Spiralia</taxon>
        <taxon>Lophotrochozoa</taxon>
        <taxon>Platyhelminthes</taxon>
        <taxon>Trematoda</taxon>
        <taxon>Digenea</taxon>
        <taxon>Plagiorchiida</taxon>
        <taxon>Troglotremata</taxon>
        <taxon>Troglotrematidae</taxon>
        <taxon>Paragonimus</taxon>
    </lineage>
</organism>
<comment type="caution">
    <text evidence="1">The sequence shown here is derived from an EMBL/GenBank/DDBJ whole genome shotgun (WGS) entry which is preliminary data.</text>
</comment>
<keyword evidence="2" id="KW-1185">Reference proteome</keyword>
<proteinExistence type="predicted"/>
<name>A0A8T0DMQ3_9TREM</name>
<dbReference type="AlphaFoldDB" id="A0A8T0DMQ3"/>
<gene>
    <name evidence="1" type="ORF">P879_10323</name>
</gene>
<evidence type="ECO:0000313" key="2">
    <source>
        <dbReference type="Proteomes" id="UP000699462"/>
    </source>
</evidence>
<dbReference type="EMBL" id="JTDF01003186">
    <property type="protein sequence ID" value="KAF8568007.1"/>
    <property type="molecule type" value="Genomic_DNA"/>
</dbReference>
<dbReference type="Proteomes" id="UP000699462">
    <property type="component" value="Unassembled WGS sequence"/>
</dbReference>
<protein>
    <submittedName>
        <fullName evidence="1">Uncharacterized protein</fullName>
    </submittedName>
</protein>
<accession>A0A8T0DMQ3</accession>
<sequence length="91" mass="10818">MHRFLNQIIFESSQPVLKAIAWELGLQNGYIQVTRVLSHPDQARMNVSYETRTHPVRTKSRSIWDRKEQNWNIGDRLAHLGKLFYFSISYQ</sequence>
<reference evidence="1 2" key="1">
    <citation type="submission" date="2019-07" db="EMBL/GenBank/DDBJ databases">
        <title>Annotation for the trematode Paragonimus westermani.</title>
        <authorList>
            <person name="Choi Y.-J."/>
        </authorList>
    </citation>
    <scope>NUCLEOTIDE SEQUENCE [LARGE SCALE GENOMIC DNA]</scope>
    <source>
        <strain evidence="1">180907_Pwestermani</strain>
    </source>
</reference>